<evidence type="ECO:0008006" key="3">
    <source>
        <dbReference type="Google" id="ProtNLM"/>
    </source>
</evidence>
<protein>
    <recommendedName>
        <fullName evidence="3">MarR family transcriptional regulator</fullName>
    </recommendedName>
</protein>
<sequence length="302" mass="35674">MKKHYLRKQNEQLSKLWGVAKSKKLSSLKRENEILYSLARFGWLTHHQVTNLLQPKDLLGSSSIRKILKHLTTEGYVYENNLNRSPGSQCKSYSLTRRGMRRIGEIDSLKRTIRNTSISKRQMDEKYEYHRLTANQILIDLRHNRHNLPIALDHFITEHELGRMRTAFANHFGCIPDGFGIAENKFVMIEIENSVRGPRRHGSKLTHWLEVYAERLHHQTRFSGHFLALGSAGSYQDVIQIFVCTNEKNFRSIWRKVETVMQHHRTYSHVFYLVMKKKHWVSPLNGALFMEHNERQVLNFFH</sequence>
<dbReference type="RefSeq" id="WP_169211837.1">
    <property type="nucleotide sequence ID" value="NZ_JAATNW010000008.1"/>
</dbReference>
<comment type="caution">
    <text evidence="1">The sequence shown here is derived from an EMBL/GenBank/DDBJ whole genome shotgun (WGS) entry which is preliminary data.</text>
</comment>
<name>A0ABX1R7Q9_9ALTE</name>
<reference evidence="1 2" key="1">
    <citation type="submission" date="2020-03" db="EMBL/GenBank/DDBJ databases">
        <title>Alteromonas ponticola sp. nov., isolated from seawater.</title>
        <authorList>
            <person name="Yoon J.-H."/>
            <person name="Kim Y.-O."/>
        </authorList>
    </citation>
    <scope>NUCLEOTIDE SEQUENCE [LARGE SCALE GENOMIC DNA]</scope>
    <source>
        <strain evidence="1 2">MYP5</strain>
    </source>
</reference>
<accession>A0ABX1R7Q9</accession>
<gene>
    <name evidence="1" type="ORF">HCJ96_14680</name>
</gene>
<evidence type="ECO:0000313" key="2">
    <source>
        <dbReference type="Proteomes" id="UP000709336"/>
    </source>
</evidence>
<dbReference type="Pfam" id="PF13814">
    <property type="entry name" value="Replic_Relax"/>
    <property type="match status" value="1"/>
</dbReference>
<dbReference type="EMBL" id="JAATNW010000008">
    <property type="protein sequence ID" value="NMH61273.1"/>
    <property type="molecule type" value="Genomic_DNA"/>
</dbReference>
<proteinExistence type="predicted"/>
<dbReference type="Proteomes" id="UP000709336">
    <property type="component" value="Unassembled WGS sequence"/>
</dbReference>
<organism evidence="1 2">
    <name type="scientific">Alteromonas ponticola</name>
    <dbReference type="NCBI Taxonomy" id="2720613"/>
    <lineage>
        <taxon>Bacteria</taxon>
        <taxon>Pseudomonadati</taxon>
        <taxon>Pseudomonadota</taxon>
        <taxon>Gammaproteobacteria</taxon>
        <taxon>Alteromonadales</taxon>
        <taxon>Alteromonadaceae</taxon>
        <taxon>Alteromonas/Salinimonas group</taxon>
        <taxon>Alteromonas</taxon>
    </lineage>
</organism>
<keyword evidence="2" id="KW-1185">Reference proteome</keyword>
<dbReference type="InterPro" id="IPR025855">
    <property type="entry name" value="Replic_Relax"/>
</dbReference>
<evidence type="ECO:0000313" key="1">
    <source>
        <dbReference type="EMBL" id="NMH61273.1"/>
    </source>
</evidence>